<dbReference type="SMART" id="SM00220">
    <property type="entry name" value="S_TKc"/>
    <property type="match status" value="1"/>
</dbReference>
<dbReference type="PROSITE" id="PS50011">
    <property type="entry name" value="PROTEIN_KINASE_DOM"/>
    <property type="match status" value="1"/>
</dbReference>
<proteinExistence type="inferred from homology"/>
<dbReference type="InterPro" id="IPR011009">
    <property type="entry name" value="Kinase-like_dom_sf"/>
</dbReference>
<name>A0A0K2TDD3_LEPSM</name>
<keyword evidence="3 12" id="KW-0723">Serine/threonine-protein kinase</keyword>
<dbReference type="PANTHER" id="PTHR24346">
    <property type="entry name" value="MAP/MICROTUBULE AFFINITY-REGULATING KINASE"/>
    <property type="match status" value="1"/>
</dbReference>
<dbReference type="Gene3D" id="1.10.8.10">
    <property type="entry name" value="DNA helicase RuvA subunit, C-terminal domain"/>
    <property type="match status" value="1"/>
</dbReference>
<dbReference type="InterPro" id="IPR000719">
    <property type="entry name" value="Prot_kinase_dom"/>
</dbReference>
<evidence type="ECO:0000256" key="11">
    <source>
        <dbReference type="PROSITE-ProRule" id="PRU10141"/>
    </source>
</evidence>
<evidence type="ECO:0000259" key="13">
    <source>
        <dbReference type="PROSITE" id="PS50011"/>
    </source>
</evidence>
<evidence type="ECO:0000256" key="10">
    <source>
        <dbReference type="ARBA" id="ARBA00048679"/>
    </source>
</evidence>
<dbReference type="GO" id="GO:0035556">
    <property type="term" value="P:intracellular signal transduction"/>
    <property type="evidence" value="ECO:0007669"/>
    <property type="project" value="TreeGrafter"/>
</dbReference>
<dbReference type="InterPro" id="IPR008271">
    <property type="entry name" value="Ser/Thr_kinase_AS"/>
</dbReference>
<dbReference type="InterPro" id="IPR017441">
    <property type="entry name" value="Protein_kinase_ATP_BS"/>
</dbReference>
<dbReference type="Pfam" id="PF21147">
    <property type="entry name" value="AMPK_alpha_AID"/>
    <property type="match status" value="1"/>
</dbReference>
<dbReference type="FunFam" id="3.30.200.20:FF:000136">
    <property type="entry name" value="Non-specific serine/threonine protein kinase"/>
    <property type="match status" value="1"/>
</dbReference>
<comment type="catalytic activity">
    <reaction evidence="10">
        <text>L-seryl-[protein] + ATP = O-phospho-L-seryl-[protein] + ADP + H(+)</text>
        <dbReference type="Rhea" id="RHEA:17989"/>
        <dbReference type="Rhea" id="RHEA-COMP:9863"/>
        <dbReference type="Rhea" id="RHEA-COMP:11604"/>
        <dbReference type="ChEBI" id="CHEBI:15378"/>
        <dbReference type="ChEBI" id="CHEBI:29999"/>
        <dbReference type="ChEBI" id="CHEBI:30616"/>
        <dbReference type="ChEBI" id="CHEBI:83421"/>
        <dbReference type="ChEBI" id="CHEBI:456216"/>
        <dbReference type="EC" id="2.7.11.1"/>
    </reaction>
</comment>
<evidence type="ECO:0000313" key="14">
    <source>
        <dbReference type="EMBL" id="CDW23456.1"/>
    </source>
</evidence>
<comment type="similarity">
    <text evidence="1">Belongs to the protein kinase superfamily. CAMK Ser/Thr protein kinase family. SNF1 subfamily.</text>
</comment>
<feature type="domain" description="Protein kinase" evidence="13">
    <location>
        <begin position="24"/>
        <end position="276"/>
    </location>
</feature>
<dbReference type="Gene3D" id="1.10.510.10">
    <property type="entry name" value="Transferase(Phosphotransferase) domain 1"/>
    <property type="match status" value="1"/>
</dbReference>
<evidence type="ECO:0000256" key="4">
    <source>
        <dbReference type="ARBA" id="ARBA00022553"/>
    </source>
</evidence>
<keyword evidence="4" id="KW-0597">Phosphoprotein</keyword>
<evidence type="ECO:0000256" key="2">
    <source>
        <dbReference type="ARBA" id="ARBA00012513"/>
    </source>
</evidence>
<dbReference type="PROSITE" id="PS00107">
    <property type="entry name" value="PROTEIN_KINASE_ATP"/>
    <property type="match status" value="1"/>
</dbReference>
<dbReference type="EMBL" id="HACA01006095">
    <property type="protein sequence ID" value="CDW23456.1"/>
    <property type="molecule type" value="Transcribed_RNA"/>
</dbReference>
<dbReference type="PROSITE" id="PS00108">
    <property type="entry name" value="PROTEIN_KINASE_ST"/>
    <property type="match status" value="1"/>
</dbReference>
<accession>A0A0K2TDD3</accession>
<dbReference type="SUPFAM" id="SSF56112">
    <property type="entry name" value="Protein kinase-like (PK-like)"/>
    <property type="match status" value="1"/>
</dbReference>
<sequence>MGDSKAPLTAQLSGGTPLVQIGHYVLGETLGIGTFGKVKVGFHQITGHKVAVKILNRQKIKNLDVVGKIRREIQNLKLFRHPHIIKLYQVISTPTDIFMVMEHVAGGELFDYIVKHGKLKENEARRFFQQIISGVEYCHRHNVVHRDLKPENLLLDGSLNVKIADFGLSNMMMDGEFLRTSCGSPNYAAPEVISGKLYAGPEVDIWSCGVILYALLCGTLPFDDEHVPALFRKIKSGVFPIPDYLNKKAVSLLCHMLQTDPMKRATVDEIRKHEWFMKDLPAYLFPEDDSDSAVCDEEAVEEACEKFGVDPSEIHAVLNSEDLQNPLYIAYRLIVDNKKIAEKFMDEEISKLNAFFMDQPQHDIGDKKLHLGNTTSSGTSTEIQGAKHHPERIARKSIFFHLI</sequence>
<dbReference type="EC" id="2.7.11.1" evidence="2"/>
<keyword evidence="5" id="KW-0808">Transferase</keyword>
<evidence type="ECO:0000256" key="1">
    <source>
        <dbReference type="ARBA" id="ARBA00006234"/>
    </source>
</evidence>
<evidence type="ECO:0000256" key="6">
    <source>
        <dbReference type="ARBA" id="ARBA00022741"/>
    </source>
</evidence>
<dbReference type="Gene3D" id="3.30.200.20">
    <property type="entry name" value="Phosphorylase Kinase, domain 1"/>
    <property type="match status" value="1"/>
</dbReference>
<keyword evidence="6 11" id="KW-0547">Nucleotide-binding</keyword>
<dbReference type="Pfam" id="PF00069">
    <property type="entry name" value="Pkinase"/>
    <property type="match status" value="1"/>
</dbReference>
<dbReference type="FunFam" id="1.10.510.10:FF:000079">
    <property type="entry name" value="Non-specific serine/threonine protein kinase"/>
    <property type="match status" value="1"/>
</dbReference>
<keyword evidence="8 11" id="KW-0067">ATP-binding</keyword>
<dbReference type="CDD" id="cd14079">
    <property type="entry name" value="STKc_AMPK_alpha"/>
    <property type="match status" value="1"/>
</dbReference>
<comment type="catalytic activity">
    <reaction evidence="9">
        <text>L-threonyl-[protein] + ATP = O-phospho-L-threonyl-[protein] + ADP + H(+)</text>
        <dbReference type="Rhea" id="RHEA:46608"/>
        <dbReference type="Rhea" id="RHEA-COMP:11060"/>
        <dbReference type="Rhea" id="RHEA-COMP:11605"/>
        <dbReference type="ChEBI" id="CHEBI:15378"/>
        <dbReference type="ChEBI" id="CHEBI:30013"/>
        <dbReference type="ChEBI" id="CHEBI:30616"/>
        <dbReference type="ChEBI" id="CHEBI:61977"/>
        <dbReference type="ChEBI" id="CHEBI:456216"/>
        <dbReference type="EC" id="2.7.11.1"/>
    </reaction>
</comment>
<dbReference type="AlphaFoldDB" id="A0A0K2TDD3"/>
<dbReference type="GO" id="GO:0005524">
    <property type="term" value="F:ATP binding"/>
    <property type="evidence" value="ECO:0007669"/>
    <property type="project" value="UniProtKB-UniRule"/>
</dbReference>
<keyword evidence="7" id="KW-0418">Kinase</keyword>
<feature type="binding site" evidence="11">
    <location>
        <position position="53"/>
    </location>
    <ligand>
        <name>ATP</name>
        <dbReference type="ChEBI" id="CHEBI:30616"/>
    </ligand>
</feature>
<evidence type="ECO:0000256" key="12">
    <source>
        <dbReference type="RuleBase" id="RU000304"/>
    </source>
</evidence>
<dbReference type="GO" id="GO:0120025">
    <property type="term" value="C:plasma membrane bounded cell projection"/>
    <property type="evidence" value="ECO:0007669"/>
    <property type="project" value="UniProtKB-ARBA"/>
</dbReference>
<evidence type="ECO:0000256" key="8">
    <source>
        <dbReference type="ARBA" id="ARBA00022840"/>
    </source>
</evidence>
<dbReference type="PANTHER" id="PTHR24346:SF110">
    <property type="entry name" value="NON-SPECIFIC SERINE_THREONINE PROTEIN KINASE"/>
    <property type="match status" value="1"/>
</dbReference>
<dbReference type="GO" id="GO:0005737">
    <property type="term" value="C:cytoplasm"/>
    <property type="evidence" value="ECO:0007669"/>
    <property type="project" value="UniProtKB-ARBA"/>
</dbReference>
<evidence type="ECO:0000256" key="7">
    <source>
        <dbReference type="ARBA" id="ARBA00022777"/>
    </source>
</evidence>
<evidence type="ECO:0000256" key="5">
    <source>
        <dbReference type="ARBA" id="ARBA00022679"/>
    </source>
</evidence>
<dbReference type="InterPro" id="IPR049020">
    <property type="entry name" value="PRKAA1/2_AID"/>
</dbReference>
<dbReference type="OrthoDB" id="193931at2759"/>
<evidence type="ECO:0000256" key="3">
    <source>
        <dbReference type="ARBA" id="ARBA00022527"/>
    </source>
</evidence>
<reference evidence="14" key="1">
    <citation type="submission" date="2014-05" db="EMBL/GenBank/DDBJ databases">
        <authorList>
            <person name="Chronopoulou M."/>
        </authorList>
    </citation>
    <scope>NUCLEOTIDE SEQUENCE</scope>
    <source>
        <tissue evidence="14">Whole organism</tissue>
    </source>
</reference>
<organism evidence="14">
    <name type="scientific">Lepeophtheirus salmonis</name>
    <name type="common">Salmon louse</name>
    <name type="synonym">Caligus salmonis</name>
    <dbReference type="NCBI Taxonomy" id="72036"/>
    <lineage>
        <taxon>Eukaryota</taxon>
        <taxon>Metazoa</taxon>
        <taxon>Ecdysozoa</taxon>
        <taxon>Arthropoda</taxon>
        <taxon>Crustacea</taxon>
        <taxon>Multicrustacea</taxon>
        <taxon>Hexanauplia</taxon>
        <taxon>Copepoda</taxon>
        <taxon>Siphonostomatoida</taxon>
        <taxon>Caligidae</taxon>
        <taxon>Lepeophtheirus</taxon>
    </lineage>
</organism>
<evidence type="ECO:0000256" key="9">
    <source>
        <dbReference type="ARBA" id="ARBA00047899"/>
    </source>
</evidence>
<dbReference type="GO" id="GO:0004679">
    <property type="term" value="F:AMP-activated protein kinase activity"/>
    <property type="evidence" value="ECO:0007669"/>
    <property type="project" value="UniProtKB-ARBA"/>
</dbReference>
<protein>
    <recommendedName>
        <fullName evidence="2">non-specific serine/threonine protein kinase</fullName>
        <ecNumber evidence="2">2.7.11.1</ecNumber>
    </recommendedName>
</protein>